<reference evidence="3 4" key="2">
    <citation type="journal article" date="2010" name="Stand. Genomic Sci.">
        <title>Complete genome sequence of Chitinophaga pinensis type strain (UQM 2034).</title>
        <authorList>
            <person name="Glavina Del Rio T."/>
            <person name="Abt B."/>
            <person name="Spring S."/>
            <person name="Lapidus A."/>
            <person name="Nolan M."/>
            <person name="Tice H."/>
            <person name="Copeland A."/>
            <person name="Cheng J.F."/>
            <person name="Chen F."/>
            <person name="Bruce D."/>
            <person name="Goodwin L."/>
            <person name="Pitluck S."/>
            <person name="Ivanova N."/>
            <person name="Mavromatis K."/>
            <person name="Mikhailova N."/>
            <person name="Pati A."/>
            <person name="Chen A."/>
            <person name="Palaniappan K."/>
            <person name="Land M."/>
            <person name="Hauser L."/>
            <person name="Chang Y.J."/>
            <person name="Jeffries C.D."/>
            <person name="Chain P."/>
            <person name="Saunders E."/>
            <person name="Detter J.C."/>
            <person name="Brettin T."/>
            <person name="Rohde M."/>
            <person name="Goker M."/>
            <person name="Bristow J."/>
            <person name="Eisen J.A."/>
            <person name="Markowitz V."/>
            <person name="Hugenholtz P."/>
            <person name="Kyrpides N.C."/>
            <person name="Klenk H.P."/>
            <person name="Lucas S."/>
        </authorList>
    </citation>
    <scope>NUCLEOTIDE SEQUENCE [LARGE SCALE GENOMIC DNA]</scope>
    <source>
        <strain evidence="4">ATCC 43595 / DSM 2588 / LMG 13176 / NBRC 15968 / NCIMB 11800 / UQM 2034</strain>
    </source>
</reference>
<sequence length="320" mass="36399">MCTGSCEQFPKLRPQFIPYMTKSFKARIWGLVRWATLIFAVLFVFRLIYGYVATDTRQTNDYSVDFFENISNLRKNYASEKVQYKSSNSMSQPDMSAPVAATPSQKYEKTASIRTKSSHFEDDARQISQQTESFKAIVQYEQALGLKGGRELHLMIGVNPEVFDSFYLAIQKIGVIRSTEITKVDKTNEYRQLNAQKASLLKTLESLNELKSKPGPITDLVALHDKILETEGKLQDLGVELGNFDTENEFCTVRVSLYEGATEKKPISFIHRVRVALEWTIHYFTYLVFAAVGIVCGAFVLLVIVDKLKLINKIAKKLEE</sequence>
<dbReference type="Pfam" id="PF14257">
    <property type="entry name" value="DUF4349"/>
    <property type="match status" value="1"/>
</dbReference>
<protein>
    <recommendedName>
        <fullName evidence="2">DUF4349 domain-containing protein</fullName>
    </recommendedName>
</protein>
<dbReference type="Proteomes" id="UP000002215">
    <property type="component" value="Chromosome"/>
</dbReference>
<accession>A0A979G137</accession>
<dbReference type="KEGG" id="cpi:Cpin_1340"/>
<dbReference type="InterPro" id="IPR025645">
    <property type="entry name" value="DUF4349"/>
</dbReference>
<keyword evidence="1" id="KW-0472">Membrane</keyword>
<evidence type="ECO:0000313" key="4">
    <source>
        <dbReference type="Proteomes" id="UP000002215"/>
    </source>
</evidence>
<keyword evidence="1" id="KW-1133">Transmembrane helix</keyword>
<feature type="transmembrane region" description="Helical" evidence="1">
    <location>
        <begin position="31"/>
        <end position="52"/>
    </location>
</feature>
<proteinExistence type="predicted"/>
<organism evidence="3 4">
    <name type="scientific">Chitinophaga pinensis (strain ATCC 43595 / DSM 2588 / LMG 13176 / NBRC 15968 / NCIMB 11800 / UQM 2034)</name>
    <dbReference type="NCBI Taxonomy" id="485918"/>
    <lineage>
        <taxon>Bacteria</taxon>
        <taxon>Pseudomonadati</taxon>
        <taxon>Bacteroidota</taxon>
        <taxon>Chitinophagia</taxon>
        <taxon>Chitinophagales</taxon>
        <taxon>Chitinophagaceae</taxon>
        <taxon>Chitinophaga</taxon>
    </lineage>
</organism>
<evidence type="ECO:0000313" key="3">
    <source>
        <dbReference type="EMBL" id="ACU58838.1"/>
    </source>
</evidence>
<feature type="domain" description="DUF4349" evidence="2">
    <location>
        <begin position="108"/>
        <end position="303"/>
    </location>
</feature>
<feature type="transmembrane region" description="Helical" evidence="1">
    <location>
        <begin position="283"/>
        <end position="305"/>
    </location>
</feature>
<name>A0A979G137_CHIPD</name>
<evidence type="ECO:0000259" key="2">
    <source>
        <dbReference type="Pfam" id="PF14257"/>
    </source>
</evidence>
<gene>
    <name evidence="3" type="ordered locus">Cpin_1340</name>
</gene>
<reference evidence="4" key="1">
    <citation type="submission" date="2009-08" db="EMBL/GenBank/DDBJ databases">
        <title>The complete genome of Chitinophaga pinensis DSM 2588.</title>
        <authorList>
            <consortium name="US DOE Joint Genome Institute (JGI-PGF)"/>
            <person name="Lucas S."/>
            <person name="Copeland A."/>
            <person name="Lapidus A."/>
            <person name="Glavina del Rio T."/>
            <person name="Dalin E."/>
            <person name="Tice H."/>
            <person name="Bruce D."/>
            <person name="Goodwin L."/>
            <person name="Pitluck S."/>
            <person name="Kyrpides N."/>
            <person name="Mavromatis K."/>
            <person name="Ivanova N."/>
            <person name="Mikhailova N."/>
            <person name="Sims D."/>
            <person name="Meinche L."/>
            <person name="Brettin T."/>
            <person name="Detter J.C."/>
            <person name="Han C."/>
            <person name="Larimer F."/>
            <person name="Land M."/>
            <person name="Hauser L."/>
            <person name="Markowitz V."/>
            <person name="Cheng J.-F."/>
            <person name="Hugenholtz P."/>
            <person name="Woyke T."/>
            <person name="Wu D."/>
            <person name="Spring S."/>
            <person name="Klenk H.-P."/>
            <person name="Eisen J.A."/>
        </authorList>
    </citation>
    <scope>NUCLEOTIDE SEQUENCE [LARGE SCALE GENOMIC DNA]</scope>
    <source>
        <strain evidence="4">ATCC 43595 / DSM 2588 / LMG 13176 / NBRC 15968 / NCIMB 11800 / UQM 2034</strain>
    </source>
</reference>
<keyword evidence="1" id="KW-0812">Transmembrane</keyword>
<evidence type="ECO:0000256" key="1">
    <source>
        <dbReference type="SAM" id="Phobius"/>
    </source>
</evidence>
<dbReference type="AlphaFoldDB" id="A0A979G137"/>
<dbReference type="EMBL" id="CP001699">
    <property type="protein sequence ID" value="ACU58838.1"/>
    <property type="molecule type" value="Genomic_DNA"/>
</dbReference>